<gene>
    <name evidence="2" type="ORF">DDE23_19490</name>
</gene>
<dbReference type="AlphaFoldDB" id="A0A2T7UN13"/>
<evidence type="ECO:0000259" key="1">
    <source>
        <dbReference type="Pfam" id="PF07510"/>
    </source>
</evidence>
<comment type="caution">
    <text evidence="2">The sequence shown here is derived from an EMBL/GenBank/DDBJ whole genome shotgun (WGS) entry which is preliminary data.</text>
</comment>
<dbReference type="PANTHER" id="PTHR35149">
    <property type="entry name" value="SLL5132 PROTEIN"/>
    <property type="match status" value="1"/>
</dbReference>
<accession>A0A2T7UN13</accession>
<dbReference type="EMBL" id="QDDR01000011">
    <property type="protein sequence ID" value="PVE46001.1"/>
    <property type="molecule type" value="Genomic_DNA"/>
</dbReference>
<name>A0A2T7UN13_9RHOB</name>
<protein>
    <recommendedName>
        <fullName evidence="1">GmrSD restriction endonucleases C-terminal domain-containing protein</fullName>
    </recommendedName>
</protein>
<proteinExistence type="predicted"/>
<dbReference type="Pfam" id="PF07510">
    <property type="entry name" value="GmrSD_C"/>
    <property type="match status" value="1"/>
</dbReference>
<dbReference type="InterPro" id="IPR011089">
    <property type="entry name" value="GmrSD_C"/>
</dbReference>
<sequence length="228" mass="25903">MAIEVAMAAEVQNLFFCYVITREPTRDFERNFAKWATELRSIKSDEELDAFIVARFDRAKADLANRFDDSMGRLALRSLQLYRFQYVLAKFTQQVDLLAYGETEGTRWLGNYVSDGYEVEHIFPQTPNAEAAAEFGPVSDPEEVQRLGNLVLVEKSINTSLGNRPYSEKRPVHQQSKLLLTRALSELPKVGANTRIDRAVASIEPYSTWNEGAVHQRQRSLVTLARAV</sequence>
<evidence type="ECO:0000313" key="3">
    <source>
        <dbReference type="Proteomes" id="UP000244810"/>
    </source>
</evidence>
<organism evidence="2 3">
    <name type="scientific">Pararhodobacter aggregans</name>
    <dbReference type="NCBI Taxonomy" id="404875"/>
    <lineage>
        <taxon>Bacteria</taxon>
        <taxon>Pseudomonadati</taxon>
        <taxon>Pseudomonadota</taxon>
        <taxon>Alphaproteobacteria</taxon>
        <taxon>Rhodobacterales</taxon>
        <taxon>Paracoccaceae</taxon>
        <taxon>Pararhodobacter</taxon>
    </lineage>
</organism>
<dbReference type="PANTHER" id="PTHR35149:SF1">
    <property type="entry name" value="DUF5655 DOMAIN-CONTAINING PROTEIN"/>
    <property type="match status" value="1"/>
</dbReference>
<evidence type="ECO:0000313" key="2">
    <source>
        <dbReference type="EMBL" id="PVE46001.1"/>
    </source>
</evidence>
<dbReference type="Proteomes" id="UP000244810">
    <property type="component" value="Unassembled WGS sequence"/>
</dbReference>
<dbReference type="OrthoDB" id="9798761at2"/>
<feature type="domain" description="GmrSD restriction endonucleases C-terminal" evidence="1">
    <location>
        <begin position="78"/>
        <end position="223"/>
    </location>
</feature>
<keyword evidence="3" id="KW-1185">Reference proteome</keyword>
<reference evidence="2 3" key="1">
    <citation type="journal article" date="2011" name="Syst. Appl. Microbiol.">
        <title>Defluviimonas denitrificans gen. nov., sp. nov., and Pararhodobacter aggregans gen. nov., sp. nov., non-phototrophic Rhodobacteraceae from the biofilter of a marine aquaculture.</title>
        <authorList>
            <person name="Foesel B.U."/>
            <person name="Drake H.L."/>
            <person name="Schramm A."/>
        </authorList>
    </citation>
    <scope>NUCLEOTIDE SEQUENCE [LARGE SCALE GENOMIC DNA]</scope>
    <source>
        <strain evidence="2 3">D1-19</strain>
    </source>
</reference>